<dbReference type="EMBL" id="JBHUPA010000006">
    <property type="protein sequence ID" value="MFD2962067.1"/>
    <property type="molecule type" value="Genomic_DNA"/>
</dbReference>
<feature type="domain" description="Xylose isomerase-like TIM barrel" evidence="2">
    <location>
        <begin position="86"/>
        <end position="286"/>
    </location>
</feature>
<dbReference type="InterPro" id="IPR036237">
    <property type="entry name" value="Xyl_isomerase-like_sf"/>
</dbReference>
<feature type="signal peptide" evidence="1">
    <location>
        <begin position="1"/>
        <end position="23"/>
    </location>
</feature>
<keyword evidence="1" id="KW-0732">Signal</keyword>
<dbReference type="Gene3D" id="3.20.20.150">
    <property type="entry name" value="Divalent-metal-dependent TIM barrel enzymes"/>
    <property type="match status" value="1"/>
</dbReference>
<dbReference type="Proteomes" id="UP001597560">
    <property type="component" value="Unassembled WGS sequence"/>
</dbReference>
<evidence type="ECO:0000313" key="3">
    <source>
        <dbReference type="EMBL" id="MFD2962067.1"/>
    </source>
</evidence>
<dbReference type="SUPFAM" id="SSF51658">
    <property type="entry name" value="Xylose isomerase-like"/>
    <property type="match status" value="1"/>
</dbReference>
<keyword evidence="3" id="KW-0413">Isomerase</keyword>
<dbReference type="InterPro" id="IPR013022">
    <property type="entry name" value="Xyl_isomerase-like_TIM-brl"/>
</dbReference>
<accession>A0ABW6AXU3</accession>
<gene>
    <name evidence="3" type="ORF">ACFS6J_09750</name>
</gene>
<dbReference type="GO" id="GO:0016853">
    <property type="term" value="F:isomerase activity"/>
    <property type="evidence" value="ECO:0007669"/>
    <property type="project" value="UniProtKB-KW"/>
</dbReference>
<comment type="caution">
    <text evidence="3">The sequence shown here is derived from an EMBL/GenBank/DDBJ whole genome shotgun (WGS) entry which is preliminary data.</text>
</comment>
<feature type="chain" id="PRO_5045340597" evidence="1">
    <location>
        <begin position="24"/>
        <end position="303"/>
    </location>
</feature>
<sequence length="303" mass="34760">MIKLNNIVLLSCLIFAVFTPSWAQQVGKSKGELNLSLFEKDNLVAWCIVPFDSKKRKPEERASMLDQLGLKRLAYDWRKEHVATFDEEIQTLKQHGIKLQAFWLYAGGDPEGEGDLKLITEALKRNRAKTEIWVWVNGIEGLDSLNQDEKVKRVAKSVRYIAEEARKVGCKVGLYHYDGWFSEPENQLAVINYLKMPNIGIVYNFHHAQKHLERFPDFFPKILPYLMAINVVGLKQEDDLKLVPVGWGNRELELLKLIASSPYRGPIGIINDGLEQDPEVALKKNLEGLERIKTQLKKSTHRP</sequence>
<reference evidence="4" key="1">
    <citation type="journal article" date="2019" name="Int. J. Syst. Evol. Microbiol.">
        <title>The Global Catalogue of Microorganisms (GCM) 10K type strain sequencing project: providing services to taxonomists for standard genome sequencing and annotation.</title>
        <authorList>
            <consortium name="The Broad Institute Genomics Platform"/>
            <consortium name="The Broad Institute Genome Sequencing Center for Infectious Disease"/>
            <person name="Wu L."/>
            <person name="Ma J."/>
        </authorList>
    </citation>
    <scope>NUCLEOTIDE SEQUENCE [LARGE SCALE GENOMIC DNA]</scope>
    <source>
        <strain evidence="4">KCTC 23098</strain>
    </source>
</reference>
<evidence type="ECO:0000259" key="2">
    <source>
        <dbReference type="Pfam" id="PF01261"/>
    </source>
</evidence>
<dbReference type="RefSeq" id="WP_377610319.1">
    <property type="nucleotide sequence ID" value="NZ_JAHVDN010000002.1"/>
</dbReference>
<organism evidence="3 4">
    <name type="scientific">Olivibacter jilunii</name>
    <dbReference type="NCBI Taxonomy" id="985016"/>
    <lineage>
        <taxon>Bacteria</taxon>
        <taxon>Pseudomonadati</taxon>
        <taxon>Bacteroidota</taxon>
        <taxon>Sphingobacteriia</taxon>
        <taxon>Sphingobacteriales</taxon>
        <taxon>Sphingobacteriaceae</taxon>
        <taxon>Olivibacter</taxon>
    </lineage>
</organism>
<evidence type="ECO:0000256" key="1">
    <source>
        <dbReference type="SAM" id="SignalP"/>
    </source>
</evidence>
<dbReference type="Pfam" id="PF01261">
    <property type="entry name" value="AP_endonuc_2"/>
    <property type="match status" value="1"/>
</dbReference>
<proteinExistence type="predicted"/>
<keyword evidence="4" id="KW-1185">Reference proteome</keyword>
<protein>
    <submittedName>
        <fullName evidence="3">Sugar phosphate isomerase/epimerase family protein</fullName>
    </submittedName>
</protein>
<evidence type="ECO:0000313" key="4">
    <source>
        <dbReference type="Proteomes" id="UP001597560"/>
    </source>
</evidence>
<name>A0ABW6AXU3_9SPHI</name>